<dbReference type="SUPFAM" id="SSF52540">
    <property type="entry name" value="P-loop containing nucleoside triphosphate hydrolases"/>
    <property type="match status" value="1"/>
</dbReference>
<organism evidence="8 9">
    <name type="scientific">Roseateles rivi</name>
    <dbReference type="NCBI Taxonomy" id="3299028"/>
    <lineage>
        <taxon>Bacteria</taxon>
        <taxon>Pseudomonadati</taxon>
        <taxon>Pseudomonadota</taxon>
        <taxon>Betaproteobacteria</taxon>
        <taxon>Burkholderiales</taxon>
        <taxon>Sphaerotilaceae</taxon>
        <taxon>Roseateles</taxon>
    </lineage>
</organism>
<dbReference type="PANTHER" id="PTHR42711:SF5">
    <property type="entry name" value="ABC TRANSPORTER ATP-BINDING PROTEIN NATA"/>
    <property type="match status" value="1"/>
</dbReference>
<evidence type="ECO:0000256" key="1">
    <source>
        <dbReference type="ARBA" id="ARBA00005417"/>
    </source>
</evidence>
<keyword evidence="2" id="KW-0813">Transport</keyword>
<evidence type="ECO:0000259" key="7">
    <source>
        <dbReference type="PROSITE" id="PS50893"/>
    </source>
</evidence>
<evidence type="ECO:0000256" key="2">
    <source>
        <dbReference type="ARBA" id="ARBA00022448"/>
    </source>
</evidence>
<keyword evidence="9" id="KW-1185">Reference proteome</keyword>
<dbReference type="Gene3D" id="3.40.50.300">
    <property type="entry name" value="P-loop containing nucleotide triphosphate hydrolases"/>
    <property type="match status" value="1"/>
</dbReference>
<sequence length="241" mass="25707">MNSNAESCVAEAAPTRQSVPVLQARGVGLRVSAQFALSGVSFSLQRGQALAVRGRNGAGKSTLLRALAGLSPLTQGEVLIAGRPCLDWAHSAPLLGYVAQHKQLPEHLTLRDHVLQQLDLRRAPRALAAELLQQADLTAQASVPVTRLSGGNQRKLHILCALVHRPVLLLADEPCAGLDTEFAQQVRAYLARLKHSWGLAMVLATHDEDDVAALADAVAQLDSGRWQDPTSTRLLNPGSPS</sequence>
<evidence type="ECO:0000256" key="4">
    <source>
        <dbReference type="ARBA" id="ARBA00022475"/>
    </source>
</evidence>
<keyword evidence="4" id="KW-1003">Cell membrane</keyword>
<keyword evidence="5" id="KW-0547">Nucleotide-binding</keyword>
<proteinExistence type="inferred from homology"/>
<dbReference type="InterPro" id="IPR003593">
    <property type="entry name" value="AAA+_ATPase"/>
</dbReference>
<gene>
    <name evidence="8" type="ORF">ACG0Z6_06045</name>
</gene>
<comment type="similarity">
    <text evidence="1">Belongs to the ABC transporter superfamily.</text>
</comment>
<reference evidence="8 9" key="1">
    <citation type="submission" date="2024-08" db="EMBL/GenBank/DDBJ databases">
        <authorList>
            <person name="Lu H."/>
        </authorList>
    </citation>
    <scope>NUCLEOTIDE SEQUENCE [LARGE SCALE GENOMIC DNA]</scope>
    <source>
        <strain evidence="8 9">BYS180W</strain>
    </source>
</reference>
<comment type="caution">
    <text evidence="8">The sequence shown here is derived from an EMBL/GenBank/DDBJ whole genome shotgun (WGS) entry which is preliminary data.</text>
</comment>
<dbReference type="EMBL" id="JBIGHZ010000002">
    <property type="protein sequence ID" value="MFG6447806.1"/>
    <property type="molecule type" value="Genomic_DNA"/>
</dbReference>
<accession>A0ABW7FU13</accession>
<evidence type="ECO:0000256" key="5">
    <source>
        <dbReference type="ARBA" id="ARBA00022741"/>
    </source>
</evidence>
<dbReference type="GO" id="GO:0005524">
    <property type="term" value="F:ATP binding"/>
    <property type="evidence" value="ECO:0007669"/>
    <property type="project" value="UniProtKB-KW"/>
</dbReference>
<dbReference type="InterPro" id="IPR003439">
    <property type="entry name" value="ABC_transporter-like_ATP-bd"/>
</dbReference>
<dbReference type="InterPro" id="IPR050763">
    <property type="entry name" value="ABC_transporter_ATP-binding"/>
</dbReference>
<dbReference type="SMART" id="SM00382">
    <property type="entry name" value="AAA"/>
    <property type="match status" value="1"/>
</dbReference>
<evidence type="ECO:0000313" key="9">
    <source>
        <dbReference type="Proteomes" id="UP001606099"/>
    </source>
</evidence>
<dbReference type="PROSITE" id="PS50893">
    <property type="entry name" value="ABC_TRANSPORTER_2"/>
    <property type="match status" value="1"/>
</dbReference>
<keyword evidence="6 8" id="KW-0067">ATP-binding</keyword>
<dbReference type="InterPro" id="IPR027417">
    <property type="entry name" value="P-loop_NTPase"/>
</dbReference>
<protein>
    <submittedName>
        <fullName evidence="8">ATP-binding cassette domain-containing protein</fullName>
    </submittedName>
</protein>
<evidence type="ECO:0000256" key="3">
    <source>
        <dbReference type="ARBA" id="ARBA00022458"/>
    </source>
</evidence>
<dbReference type="PANTHER" id="PTHR42711">
    <property type="entry name" value="ABC TRANSPORTER ATP-BINDING PROTEIN"/>
    <property type="match status" value="1"/>
</dbReference>
<dbReference type="Pfam" id="PF00005">
    <property type="entry name" value="ABC_tran"/>
    <property type="match status" value="1"/>
</dbReference>
<evidence type="ECO:0000256" key="6">
    <source>
        <dbReference type="ARBA" id="ARBA00022840"/>
    </source>
</evidence>
<name>A0ABW7FU13_9BURK</name>
<keyword evidence="4" id="KW-0472">Membrane</keyword>
<keyword evidence="3" id="KW-0536">Nodulation</keyword>
<dbReference type="Proteomes" id="UP001606099">
    <property type="component" value="Unassembled WGS sequence"/>
</dbReference>
<feature type="domain" description="ABC transporter" evidence="7">
    <location>
        <begin position="22"/>
        <end position="241"/>
    </location>
</feature>
<dbReference type="RefSeq" id="WP_394459491.1">
    <property type="nucleotide sequence ID" value="NZ_JBIGHZ010000002.1"/>
</dbReference>
<evidence type="ECO:0000313" key="8">
    <source>
        <dbReference type="EMBL" id="MFG6447806.1"/>
    </source>
</evidence>